<dbReference type="AlphaFoldDB" id="A0AAW0K135"/>
<evidence type="ECO:0000313" key="3">
    <source>
        <dbReference type="Proteomes" id="UP001488838"/>
    </source>
</evidence>
<accession>A0AAW0K135</accession>
<reference evidence="2 3" key="1">
    <citation type="journal article" date="2023" name="bioRxiv">
        <title>Conserved and derived expression patterns and positive selection on dental genes reveal complex evolutionary context of ever-growing rodent molars.</title>
        <authorList>
            <person name="Calamari Z.T."/>
            <person name="Song A."/>
            <person name="Cohen E."/>
            <person name="Akter M."/>
            <person name="Roy R.D."/>
            <person name="Hallikas O."/>
            <person name="Christensen M.M."/>
            <person name="Li P."/>
            <person name="Marangoni P."/>
            <person name="Jernvall J."/>
            <person name="Klein O.D."/>
        </authorList>
    </citation>
    <scope>NUCLEOTIDE SEQUENCE [LARGE SCALE GENOMIC DNA]</scope>
    <source>
        <strain evidence="2">V071</strain>
    </source>
</reference>
<feature type="compositionally biased region" description="Basic and acidic residues" evidence="1">
    <location>
        <begin position="10"/>
        <end position="21"/>
    </location>
</feature>
<proteinExistence type="predicted"/>
<dbReference type="Proteomes" id="UP001488838">
    <property type="component" value="Unassembled WGS sequence"/>
</dbReference>
<dbReference type="EMBL" id="JBBHLL010000011">
    <property type="protein sequence ID" value="KAK7832184.1"/>
    <property type="molecule type" value="Genomic_DNA"/>
</dbReference>
<name>A0AAW0K135_MYOGA</name>
<feature type="region of interest" description="Disordered" evidence="1">
    <location>
        <begin position="1"/>
        <end position="34"/>
    </location>
</feature>
<comment type="caution">
    <text evidence="2">The sequence shown here is derived from an EMBL/GenBank/DDBJ whole genome shotgun (WGS) entry which is preliminary data.</text>
</comment>
<evidence type="ECO:0000313" key="2">
    <source>
        <dbReference type="EMBL" id="KAK7832184.1"/>
    </source>
</evidence>
<sequence>MYNEVSITRRKLDRDHKELPERGATSPQGELRSGPYVGVFKGPRFWMRQLRKVSSRCLDL</sequence>
<organism evidence="2 3">
    <name type="scientific">Myodes glareolus</name>
    <name type="common">Bank vole</name>
    <name type="synonym">Clethrionomys glareolus</name>
    <dbReference type="NCBI Taxonomy" id="447135"/>
    <lineage>
        <taxon>Eukaryota</taxon>
        <taxon>Metazoa</taxon>
        <taxon>Chordata</taxon>
        <taxon>Craniata</taxon>
        <taxon>Vertebrata</taxon>
        <taxon>Euteleostomi</taxon>
        <taxon>Mammalia</taxon>
        <taxon>Eutheria</taxon>
        <taxon>Euarchontoglires</taxon>
        <taxon>Glires</taxon>
        <taxon>Rodentia</taxon>
        <taxon>Myomorpha</taxon>
        <taxon>Muroidea</taxon>
        <taxon>Cricetidae</taxon>
        <taxon>Arvicolinae</taxon>
        <taxon>Myodes</taxon>
    </lineage>
</organism>
<protein>
    <submittedName>
        <fullName evidence="2">Uncharacterized protein</fullName>
    </submittedName>
</protein>
<evidence type="ECO:0000256" key="1">
    <source>
        <dbReference type="SAM" id="MobiDB-lite"/>
    </source>
</evidence>
<keyword evidence="3" id="KW-1185">Reference proteome</keyword>
<gene>
    <name evidence="2" type="ORF">U0070_015331</name>
</gene>